<organism evidence="1 2">
    <name type="scientific">Mucuna pruriens</name>
    <name type="common">Velvet bean</name>
    <name type="synonym">Dolichos pruriens</name>
    <dbReference type="NCBI Taxonomy" id="157652"/>
    <lineage>
        <taxon>Eukaryota</taxon>
        <taxon>Viridiplantae</taxon>
        <taxon>Streptophyta</taxon>
        <taxon>Embryophyta</taxon>
        <taxon>Tracheophyta</taxon>
        <taxon>Spermatophyta</taxon>
        <taxon>Magnoliopsida</taxon>
        <taxon>eudicotyledons</taxon>
        <taxon>Gunneridae</taxon>
        <taxon>Pentapetalae</taxon>
        <taxon>rosids</taxon>
        <taxon>fabids</taxon>
        <taxon>Fabales</taxon>
        <taxon>Fabaceae</taxon>
        <taxon>Papilionoideae</taxon>
        <taxon>50 kb inversion clade</taxon>
        <taxon>NPAAA clade</taxon>
        <taxon>indigoferoid/millettioid clade</taxon>
        <taxon>Phaseoleae</taxon>
        <taxon>Mucuna</taxon>
    </lineage>
</organism>
<dbReference type="EMBL" id="QJKJ01002159">
    <property type="protein sequence ID" value="RDY04047.1"/>
    <property type="molecule type" value="Genomic_DNA"/>
</dbReference>
<evidence type="ECO:0000313" key="2">
    <source>
        <dbReference type="Proteomes" id="UP000257109"/>
    </source>
</evidence>
<feature type="non-terminal residue" evidence="1">
    <location>
        <position position="1"/>
    </location>
</feature>
<comment type="caution">
    <text evidence="1">The sequence shown here is derived from an EMBL/GenBank/DDBJ whole genome shotgun (WGS) entry which is preliminary data.</text>
</comment>
<name>A0A371HML4_MUCPR</name>
<sequence>MRAPRGSRTYHRGFHLRTQETSHELVGTCNELAEHPNTAYHNTIATVFRGDALDGRIASTRKRHTRVVLAIQGDPPRTGYLVICFSDEDYKGISP</sequence>
<reference evidence="1" key="1">
    <citation type="submission" date="2018-05" db="EMBL/GenBank/DDBJ databases">
        <title>Draft genome of Mucuna pruriens seed.</title>
        <authorList>
            <person name="Nnadi N.E."/>
            <person name="Vos R."/>
            <person name="Hasami M.H."/>
            <person name="Devisetty U.K."/>
            <person name="Aguiy J.C."/>
        </authorList>
    </citation>
    <scope>NUCLEOTIDE SEQUENCE [LARGE SCALE GENOMIC DNA]</scope>
    <source>
        <strain evidence="1">JCA_2017</strain>
    </source>
</reference>
<dbReference type="AlphaFoldDB" id="A0A371HML4"/>
<protein>
    <submittedName>
        <fullName evidence="1">Uncharacterized protein</fullName>
    </submittedName>
</protein>
<gene>
    <name evidence="1" type="ORF">CR513_12314</name>
</gene>
<dbReference type="Proteomes" id="UP000257109">
    <property type="component" value="Unassembled WGS sequence"/>
</dbReference>
<accession>A0A371HML4</accession>
<evidence type="ECO:0000313" key="1">
    <source>
        <dbReference type="EMBL" id="RDY04047.1"/>
    </source>
</evidence>
<proteinExistence type="predicted"/>
<keyword evidence="2" id="KW-1185">Reference proteome</keyword>